<reference evidence="2" key="1">
    <citation type="submission" date="2023-07" db="EMBL/GenBank/DDBJ databases">
        <title>Functional and genomic diversity of the sorghum phyllosphere microbiome.</title>
        <authorList>
            <person name="Shade A."/>
        </authorList>
    </citation>
    <scope>NUCLEOTIDE SEQUENCE</scope>
    <source>
        <strain evidence="2">SORGH_AS_1067</strain>
    </source>
</reference>
<dbReference type="Proteomes" id="UP001239215">
    <property type="component" value="Unassembled WGS sequence"/>
</dbReference>
<organism evidence="2 3">
    <name type="scientific">Nocardioides zeae</name>
    <dbReference type="NCBI Taxonomy" id="1457234"/>
    <lineage>
        <taxon>Bacteria</taxon>
        <taxon>Bacillati</taxon>
        <taxon>Actinomycetota</taxon>
        <taxon>Actinomycetes</taxon>
        <taxon>Propionibacteriales</taxon>
        <taxon>Nocardioidaceae</taxon>
        <taxon>Nocardioides</taxon>
    </lineage>
</organism>
<evidence type="ECO:0000313" key="3">
    <source>
        <dbReference type="Proteomes" id="UP001239215"/>
    </source>
</evidence>
<proteinExistence type="predicted"/>
<sequence>MSGTLPPLPDLPDLPDLATPDAEVAVPAPAPGAGNWAGAATATWADGAVHLTYRVRRPLTEGRGVTTVVARSRDGVRFETVAEVHRDAFGAESFERPVLLQRPDGGWRLYLSCATPGSKHWWIEALDADTLEGLPDGTRTVVLDGDAATAVKDPVVVLDTEGRWHAWICEHPLDVPGHEDRMSTSYATSADGLAWERQGTVLAPEPGGWDSRGTRVTAVLSLDPLVALYDGRARAEDNWHETTGLARGTDPAAGPASPLAADRDVPVQRSAHSDGALRYVTAVPLPDGSTRFYVERARPDGAHDLVTVLQPAG</sequence>
<dbReference type="EMBL" id="JAUTAN010000001">
    <property type="protein sequence ID" value="MDQ1103827.1"/>
    <property type="molecule type" value="Genomic_DNA"/>
</dbReference>
<name>A0AAJ1U5Y2_9ACTN</name>
<dbReference type="InterPro" id="IPR023296">
    <property type="entry name" value="Glyco_hydro_beta-prop_sf"/>
</dbReference>
<evidence type="ECO:0000313" key="2">
    <source>
        <dbReference type="EMBL" id="MDQ1103827.1"/>
    </source>
</evidence>
<dbReference type="RefSeq" id="WP_307199226.1">
    <property type="nucleotide sequence ID" value="NZ_JAUTAN010000001.1"/>
</dbReference>
<feature type="region of interest" description="Disordered" evidence="1">
    <location>
        <begin position="242"/>
        <end position="272"/>
    </location>
</feature>
<evidence type="ECO:0000256" key="1">
    <source>
        <dbReference type="SAM" id="MobiDB-lite"/>
    </source>
</evidence>
<evidence type="ECO:0008006" key="4">
    <source>
        <dbReference type="Google" id="ProtNLM"/>
    </source>
</evidence>
<gene>
    <name evidence="2" type="ORF">QE405_001111</name>
</gene>
<accession>A0AAJ1U5Y2</accession>
<dbReference type="SUPFAM" id="SSF75005">
    <property type="entry name" value="Arabinanase/levansucrase/invertase"/>
    <property type="match status" value="1"/>
</dbReference>
<dbReference type="AlphaFoldDB" id="A0AAJ1U5Y2"/>
<protein>
    <recommendedName>
        <fullName evidence="4">Glycosyl hydrolase family 32</fullName>
    </recommendedName>
</protein>
<dbReference type="Gene3D" id="2.115.10.20">
    <property type="entry name" value="Glycosyl hydrolase domain, family 43"/>
    <property type="match status" value="1"/>
</dbReference>
<comment type="caution">
    <text evidence="2">The sequence shown here is derived from an EMBL/GenBank/DDBJ whole genome shotgun (WGS) entry which is preliminary data.</text>
</comment>